<dbReference type="AlphaFoldDB" id="A0A6A1VZJ4"/>
<reference evidence="6 7" key="1">
    <citation type="journal article" date="2019" name="Plant Biotechnol. J.">
        <title>The red bayberry genome and genetic basis of sex determination.</title>
        <authorList>
            <person name="Jia H.M."/>
            <person name="Jia H.J."/>
            <person name="Cai Q.L."/>
            <person name="Wang Y."/>
            <person name="Zhao H.B."/>
            <person name="Yang W.F."/>
            <person name="Wang G.Y."/>
            <person name="Li Y.H."/>
            <person name="Zhan D.L."/>
            <person name="Shen Y.T."/>
            <person name="Niu Q.F."/>
            <person name="Chang L."/>
            <person name="Qiu J."/>
            <person name="Zhao L."/>
            <person name="Xie H.B."/>
            <person name="Fu W.Y."/>
            <person name="Jin J."/>
            <person name="Li X.W."/>
            <person name="Jiao Y."/>
            <person name="Zhou C.C."/>
            <person name="Tu T."/>
            <person name="Chai C.Y."/>
            <person name="Gao J.L."/>
            <person name="Fan L.J."/>
            <person name="van de Weg E."/>
            <person name="Wang J.Y."/>
            <person name="Gao Z.S."/>
        </authorList>
    </citation>
    <scope>NUCLEOTIDE SEQUENCE [LARGE SCALE GENOMIC DNA]</scope>
    <source>
        <tissue evidence="6">Leaves</tissue>
    </source>
</reference>
<dbReference type="SFLD" id="SFLDG00358">
    <property type="entry name" value="Main_(cytGST)"/>
    <property type="match status" value="1"/>
</dbReference>
<dbReference type="CDD" id="cd03185">
    <property type="entry name" value="GST_C_Tau"/>
    <property type="match status" value="1"/>
</dbReference>
<evidence type="ECO:0000259" key="5">
    <source>
        <dbReference type="PROSITE" id="PS50405"/>
    </source>
</evidence>
<dbReference type="SUPFAM" id="SSF47616">
    <property type="entry name" value="GST C-terminal domain-like"/>
    <property type="match status" value="1"/>
</dbReference>
<dbReference type="InterPro" id="IPR010987">
    <property type="entry name" value="Glutathione-S-Trfase_C-like"/>
</dbReference>
<dbReference type="InterPro" id="IPR036249">
    <property type="entry name" value="Thioredoxin-like_sf"/>
</dbReference>
<organism evidence="6 7">
    <name type="scientific">Morella rubra</name>
    <name type="common">Chinese bayberry</name>
    <dbReference type="NCBI Taxonomy" id="262757"/>
    <lineage>
        <taxon>Eukaryota</taxon>
        <taxon>Viridiplantae</taxon>
        <taxon>Streptophyta</taxon>
        <taxon>Embryophyta</taxon>
        <taxon>Tracheophyta</taxon>
        <taxon>Spermatophyta</taxon>
        <taxon>Magnoliopsida</taxon>
        <taxon>eudicotyledons</taxon>
        <taxon>Gunneridae</taxon>
        <taxon>Pentapetalae</taxon>
        <taxon>rosids</taxon>
        <taxon>fabids</taxon>
        <taxon>Fagales</taxon>
        <taxon>Myricaceae</taxon>
        <taxon>Morella</taxon>
    </lineage>
</organism>
<dbReference type="FunFam" id="3.40.30.10:FF:000014">
    <property type="entry name" value="Tau class glutathione S-transferase"/>
    <property type="match status" value="1"/>
</dbReference>
<dbReference type="InterPro" id="IPR040079">
    <property type="entry name" value="Glutathione_S-Trfase"/>
</dbReference>
<dbReference type="Pfam" id="PF13410">
    <property type="entry name" value="GST_C_2"/>
    <property type="match status" value="1"/>
</dbReference>
<protein>
    <recommendedName>
        <fullName evidence="3">Glutathione S-transferase</fullName>
        <ecNumber evidence="3">2.5.1.18</ecNumber>
    </recommendedName>
</protein>
<proteinExistence type="inferred from homology"/>
<dbReference type="EC" id="2.5.1.18" evidence="3"/>
<evidence type="ECO:0000259" key="4">
    <source>
        <dbReference type="PROSITE" id="PS50404"/>
    </source>
</evidence>
<dbReference type="GO" id="GO:0004364">
    <property type="term" value="F:glutathione transferase activity"/>
    <property type="evidence" value="ECO:0007669"/>
    <property type="project" value="UniProtKB-UniRule"/>
</dbReference>
<name>A0A6A1VZJ4_9ROSI</name>
<comment type="caution">
    <text evidence="6">The sequence shown here is derived from an EMBL/GenBank/DDBJ whole genome shotgun (WGS) entry which is preliminary data.</text>
</comment>
<dbReference type="CDD" id="cd03058">
    <property type="entry name" value="GST_N_Tau"/>
    <property type="match status" value="1"/>
</dbReference>
<keyword evidence="3" id="KW-0963">Cytoplasm</keyword>
<dbReference type="Proteomes" id="UP000516437">
    <property type="component" value="Chromosome 3"/>
</dbReference>
<evidence type="ECO:0000256" key="2">
    <source>
        <dbReference type="ARBA" id="ARBA00047960"/>
    </source>
</evidence>
<dbReference type="SFLD" id="SFLDS00019">
    <property type="entry name" value="Glutathione_Transferase_(cytos"/>
    <property type="match status" value="1"/>
</dbReference>
<dbReference type="PROSITE" id="PS50404">
    <property type="entry name" value="GST_NTER"/>
    <property type="match status" value="1"/>
</dbReference>
<dbReference type="Gene3D" id="1.20.1050.10">
    <property type="match status" value="1"/>
</dbReference>
<dbReference type="SUPFAM" id="SSF52833">
    <property type="entry name" value="Thioredoxin-like"/>
    <property type="match status" value="1"/>
</dbReference>
<feature type="domain" description="GST N-terminal" evidence="4">
    <location>
        <begin position="2"/>
        <end position="82"/>
    </location>
</feature>
<comment type="catalytic activity">
    <reaction evidence="2 3">
        <text>RX + glutathione = an S-substituted glutathione + a halide anion + H(+)</text>
        <dbReference type="Rhea" id="RHEA:16437"/>
        <dbReference type="ChEBI" id="CHEBI:15378"/>
        <dbReference type="ChEBI" id="CHEBI:16042"/>
        <dbReference type="ChEBI" id="CHEBI:17792"/>
        <dbReference type="ChEBI" id="CHEBI:57925"/>
        <dbReference type="ChEBI" id="CHEBI:90779"/>
        <dbReference type="EC" id="2.5.1.18"/>
    </reaction>
</comment>
<dbReference type="EMBL" id="RXIC02000021">
    <property type="protein sequence ID" value="KAB1218225.1"/>
    <property type="molecule type" value="Genomic_DNA"/>
</dbReference>
<dbReference type="GO" id="GO:0006749">
    <property type="term" value="P:glutathione metabolic process"/>
    <property type="evidence" value="ECO:0007669"/>
    <property type="project" value="InterPro"/>
</dbReference>
<feature type="domain" description="GST C-terminal" evidence="5">
    <location>
        <begin position="87"/>
        <end position="217"/>
    </location>
</feature>
<sequence length="226" mass="26038">MEDVKVLGFWPSPFSHRVVWALKLKGVKYDYIEEDLPNYKSQLLLQYNPVYQKIPVLVHGGKPIAESLVILQYIEETWPENPLLPKDAHERALARFWMQFGLQKGPIFVAFFTTAGEDQEKATREALEALEIIEEKALGDKKFFSGDSIGMVDIAYGWLAYWFPCMEEAVGLKVLNPATLPRVHAWIQDFKEVPVIKENLPDYGKMLAYMKKQRAKFLSHLPSLNH</sequence>
<dbReference type="FunFam" id="1.20.1050.10:FF:000012">
    <property type="entry name" value="Tau class glutathione S-transferase"/>
    <property type="match status" value="1"/>
</dbReference>
<dbReference type="Gene3D" id="3.40.30.10">
    <property type="entry name" value="Glutaredoxin"/>
    <property type="match status" value="1"/>
</dbReference>
<evidence type="ECO:0000256" key="1">
    <source>
        <dbReference type="ARBA" id="ARBA00022679"/>
    </source>
</evidence>
<keyword evidence="7" id="KW-1185">Reference proteome</keyword>
<gene>
    <name evidence="6" type="ORF">CJ030_MR3G026105</name>
</gene>
<keyword evidence="1 3" id="KW-0808">Transferase</keyword>
<dbReference type="PANTHER" id="PTHR11260">
    <property type="entry name" value="GLUTATHIONE S-TRANSFERASE, GST, SUPERFAMILY, GST DOMAIN CONTAINING"/>
    <property type="match status" value="1"/>
</dbReference>
<comment type="function">
    <text evidence="3">Is involved in the conjugation of reduced glutathione to a wide number of exogenous and endogenous hydrophobic electrophiles.</text>
</comment>
<evidence type="ECO:0000313" key="6">
    <source>
        <dbReference type="EMBL" id="KAB1218225.1"/>
    </source>
</evidence>
<accession>A0A6A1VZJ4</accession>
<evidence type="ECO:0000313" key="7">
    <source>
        <dbReference type="Proteomes" id="UP000516437"/>
    </source>
</evidence>
<dbReference type="SFLD" id="SFLDG01152">
    <property type="entry name" value="Main.3:_Omega-_and_Tau-like"/>
    <property type="match status" value="1"/>
</dbReference>
<dbReference type="GO" id="GO:0005829">
    <property type="term" value="C:cytosol"/>
    <property type="evidence" value="ECO:0007669"/>
    <property type="project" value="UniProtKB-SubCell"/>
</dbReference>
<evidence type="ECO:0000256" key="3">
    <source>
        <dbReference type="RuleBase" id="RU369102"/>
    </source>
</evidence>
<dbReference type="PROSITE" id="PS50405">
    <property type="entry name" value="GST_CTER"/>
    <property type="match status" value="1"/>
</dbReference>
<comment type="subcellular location">
    <subcellularLocation>
        <location evidence="3">Cytoplasm</location>
        <location evidence="3">Cytosol</location>
    </subcellularLocation>
</comment>
<dbReference type="PANTHER" id="PTHR11260:SF775">
    <property type="entry name" value="GLUTATHIONE S-TRANSFERASE U10"/>
    <property type="match status" value="1"/>
</dbReference>
<dbReference type="InterPro" id="IPR045073">
    <property type="entry name" value="Omega/Tau-like"/>
</dbReference>
<comment type="similarity">
    <text evidence="3">Belongs to the GST superfamily.</text>
</comment>
<dbReference type="InterPro" id="IPR045074">
    <property type="entry name" value="GST_C_Tau"/>
</dbReference>
<dbReference type="InterPro" id="IPR004045">
    <property type="entry name" value="Glutathione_S-Trfase_N"/>
</dbReference>
<dbReference type="InterPro" id="IPR036282">
    <property type="entry name" value="Glutathione-S-Trfase_C_sf"/>
</dbReference>
<dbReference type="Pfam" id="PF02798">
    <property type="entry name" value="GST_N"/>
    <property type="match status" value="1"/>
</dbReference>
<dbReference type="OrthoDB" id="202840at2759"/>